<dbReference type="InterPro" id="IPR021109">
    <property type="entry name" value="Peptidase_aspartic_dom_sf"/>
</dbReference>
<sequence>MADHSQKWHNVTSTRTRSTDTSDGLDAIQALLNNLGREIKKVNERVRLIDNSNEGKMVLVELIDREKSATNLKKLLMEKLRMGYQIKASTNMHDSANLEDSLPPKEKRPMEIIKRPKGIAKNVLVGIDKFVFLIDFIVLDMSKDIKVPLILGRPFLSTAHAKIDVFKRKITLRIKDDKRLRERMKLDLEARLIGEALILNRSLDHIYGDYIELNDLNEPLELRRNQVEDLGSRIEDAEVINKPMEEIVKTRNDDNEISNGIDKFPSFCDFDKKIYIDCAYNLQFSCMIDKIQYKGKNVVRAFINVPIFVGNFSVVTDFSVVEIMDAYLDEGMSDVIFVKPFCREICVKARRFNGMITIYNGNDSVTYQMA</sequence>
<evidence type="ECO:0000313" key="3">
    <source>
        <dbReference type="Proteomes" id="UP001151760"/>
    </source>
</evidence>
<protein>
    <submittedName>
        <fullName evidence="2">Uncharacterized mitochondrial protein-like protein</fullName>
    </submittedName>
</protein>
<dbReference type="Pfam" id="PF08284">
    <property type="entry name" value="RVP_2"/>
    <property type="match status" value="1"/>
</dbReference>
<dbReference type="PANTHER" id="PTHR33067:SF35">
    <property type="entry name" value="ASPARTIC PEPTIDASE DDI1-TYPE DOMAIN-CONTAINING PROTEIN"/>
    <property type="match status" value="1"/>
</dbReference>
<proteinExistence type="predicted"/>
<feature type="compositionally biased region" description="Low complexity" evidence="1">
    <location>
        <begin position="12"/>
        <end position="21"/>
    </location>
</feature>
<dbReference type="PANTHER" id="PTHR33067">
    <property type="entry name" value="RNA-DIRECTED DNA POLYMERASE-RELATED"/>
    <property type="match status" value="1"/>
</dbReference>
<reference evidence="2" key="1">
    <citation type="journal article" date="2022" name="Int. J. Mol. Sci.">
        <title>Draft Genome of Tanacetum Coccineum: Genomic Comparison of Closely Related Tanacetum-Family Plants.</title>
        <authorList>
            <person name="Yamashiro T."/>
            <person name="Shiraishi A."/>
            <person name="Nakayama K."/>
            <person name="Satake H."/>
        </authorList>
    </citation>
    <scope>NUCLEOTIDE SEQUENCE</scope>
</reference>
<name>A0ABQ5I326_9ASTR</name>
<keyword evidence="3" id="KW-1185">Reference proteome</keyword>
<evidence type="ECO:0000313" key="2">
    <source>
        <dbReference type="EMBL" id="GJT94518.1"/>
    </source>
</evidence>
<evidence type="ECO:0000256" key="1">
    <source>
        <dbReference type="SAM" id="MobiDB-lite"/>
    </source>
</evidence>
<feature type="region of interest" description="Disordered" evidence="1">
    <location>
        <begin position="1"/>
        <end position="21"/>
    </location>
</feature>
<comment type="caution">
    <text evidence="2">The sequence shown here is derived from an EMBL/GenBank/DDBJ whole genome shotgun (WGS) entry which is preliminary data.</text>
</comment>
<accession>A0ABQ5I326</accession>
<dbReference type="EMBL" id="BQNB010020303">
    <property type="protein sequence ID" value="GJT94518.1"/>
    <property type="molecule type" value="Genomic_DNA"/>
</dbReference>
<dbReference type="Proteomes" id="UP001151760">
    <property type="component" value="Unassembled WGS sequence"/>
</dbReference>
<reference evidence="2" key="2">
    <citation type="submission" date="2022-01" db="EMBL/GenBank/DDBJ databases">
        <authorList>
            <person name="Yamashiro T."/>
            <person name="Shiraishi A."/>
            <person name="Satake H."/>
            <person name="Nakayama K."/>
        </authorList>
    </citation>
    <scope>NUCLEOTIDE SEQUENCE</scope>
</reference>
<dbReference type="Gene3D" id="2.40.70.10">
    <property type="entry name" value="Acid Proteases"/>
    <property type="match status" value="1"/>
</dbReference>
<organism evidence="2 3">
    <name type="scientific">Tanacetum coccineum</name>
    <dbReference type="NCBI Taxonomy" id="301880"/>
    <lineage>
        <taxon>Eukaryota</taxon>
        <taxon>Viridiplantae</taxon>
        <taxon>Streptophyta</taxon>
        <taxon>Embryophyta</taxon>
        <taxon>Tracheophyta</taxon>
        <taxon>Spermatophyta</taxon>
        <taxon>Magnoliopsida</taxon>
        <taxon>eudicotyledons</taxon>
        <taxon>Gunneridae</taxon>
        <taxon>Pentapetalae</taxon>
        <taxon>asterids</taxon>
        <taxon>campanulids</taxon>
        <taxon>Asterales</taxon>
        <taxon>Asteraceae</taxon>
        <taxon>Asteroideae</taxon>
        <taxon>Anthemideae</taxon>
        <taxon>Anthemidinae</taxon>
        <taxon>Tanacetum</taxon>
    </lineage>
</organism>
<gene>
    <name evidence="2" type="ORF">Tco_1090036</name>
</gene>